<accession>A0A1S3B8C5</accession>
<feature type="chain" id="PRO_5044565129" evidence="5">
    <location>
        <begin position="27"/>
        <end position="379"/>
    </location>
</feature>
<proteinExistence type="inferred from homology"/>
<keyword evidence="4" id="KW-0325">Glycoprotein</keyword>
<dbReference type="PANTHER" id="PTHR10426">
    <property type="entry name" value="STRICTOSIDINE SYNTHASE-RELATED"/>
    <property type="match status" value="1"/>
</dbReference>
<evidence type="ECO:0000313" key="7">
    <source>
        <dbReference type="Proteomes" id="UP001652600"/>
    </source>
</evidence>
<evidence type="ECO:0000259" key="6">
    <source>
        <dbReference type="Pfam" id="PF03088"/>
    </source>
</evidence>
<comment type="subcellular location">
    <subcellularLocation>
        <location evidence="1">Vacuole</location>
    </subcellularLocation>
</comment>
<dbReference type="GO" id="GO:0005773">
    <property type="term" value="C:vacuole"/>
    <property type="evidence" value="ECO:0007669"/>
    <property type="project" value="UniProtKB-SubCell"/>
</dbReference>
<sequence length="379" mass="42182">MNFNFCLNATAVSALLALLAINITRFSPPPPEANFDHWNTEYVPIDGAVGPESFAFDSSGGGPYTGISDGRIIKWLPQQQTWIDFAVTSSNRTGCEERERREEREERCGRPLGLKFKDSGNGDQLYIADAYMGLLRVGSNGGLAERLDLQTRDDQLRGFDSLTFANGLDIDQFSGVVYFTDSSSHYQRRNFASSVLSGDNTGRLMKYDPKTKQLSLLLANLSFPNGVSLSKNGDFLLLAETTKCRILKYWLKTAKAGSYDVIAELPGFPDNIKASRRGGFWVGIHSRKRGSLRLILSYPWIGKVLLKLPLDIDKVHSFLGKWIKNGGIGMRVGEEGEVMEIIEGRGDLKWKSFSEVEEREDGVVWIGSINTPFAAKIKM</sequence>
<dbReference type="Proteomes" id="UP001652600">
    <property type="component" value="Chromosome 4"/>
</dbReference>
<evidence type="ECO:0000256" key="2">
    <source>
        <dbReference type="ARBA" id="ARBA00009191"/>
    </source>
</evidence>
<keyword evidence="7" id="KW-1185">Reference proteome</keyword>
<dbReference type="eggNOG" id="KOG1520">
    <property type="taxonomic scope" value="Eukaryota"/>
</dbReference>
<comment type="similarity">
    <text evidence="2">Belongs to the strictosidine synthase family.</text>
</comment>
<dbReference type="InterPro" id="IPR018119">
    <property type="entry name" value="Strictosidine_synth_cons-reg"/>
</dbReference>
<dbReference type="InParanoid" id="A0A1S3B8C5"/>
<evidence type="ECO:0000256" key="3">
    <source>
        <dbReference type="ARBA" id="ARBA00022554"/>
    </source>
</evidence>
<keyword evidence="5" id="KW-0732">Signal</keyword>
<dbReference type="GO" id="GO:0016787">
    <property type="term" value="F:hydrolase activity"/>
    <property type="evidence" value="ECO:0007669"/>
    <property type="project" value="TreeGrafter"/>
</dbReference>
<protein>
    <submittedName>
        <fullName evidence="8">Protein STRICTOSIDINE SYNTHASE-LIKE 2</fullName>
    </submittedName>
</protein>
<keyword evidence="3" id="KW-0926">Vacuole</keyword>
<evidence type="ECO:0000256" key="1">
    <source>
        <dbReference type="ARBA" id="ARBA00004116"/>
    </source>
</evidence>
<dbReference type="GO" id="GO:0012505">
    <property type="term" value="C:endomembrane system"/>
    <property type="evidence" value="ECO:0007669"/>
    <property type="project" value="TreeGrafter"/>
</dbReference>
<gene>
    <name evidence="8" type="primary">LOC103486893</name>
</gene>
<dbReference type="InterPro" id="IPR011042">
    <property type="entry name" value="6-blade_b-propeller_TolB-like"/>
</dbReference>
<feature type="signal peptide" evidence="5">
    <location>
        <begin position="1"/>
        <end position="26"/>
    </location>
</feature>
<name>A0A1S3B8C5_CUCME</name>
<dbReference type="SUPFAM" id="SSF63829">
    <property type="entry name" value="Calcium-dependent phosphotriesterase"/>
    <property type="match status" value="1"/>
</dbReference>
<evidence type="ECO:0000256" key="5">
    <source>
        <dbReference type="SAM" id="SignalP"/>
    </source>
</evidence>
<dbReference type="KEGG" id="cmo:103486893"/>
<reference evidence="8" key="1">
    <citation type="submission" date="2025-08" db="UniProtKB">
        <authorList>
            <consortium name="RefSeq"/>
        </authorList>
    </citation>
    <scope>IDENTIFICATION</scope>
    <source>
        <tissue evidence="8">Stem</tissue>
    </source>
</reference>
<dbReference type="Pfam" id="PF20067">
    <property type="entry name" value="SSL_N"/>
    <property type="match status" value="1"/>
</dbReference>
<evidence type="ECO:0000313" key="8">
    <source>
        <dbReference type="RefSeq" id="XP_008443270.2"/>
    </source>
</evidence>
<feature type="domain" description="Strictosidine synthase conserved region" evidence="6">
    <location>
        <begin position="166"/>
        <end position="252"/>
    </location>
</feature>
<dbReference type="Gene3D" id="2.120.10.30">
    <property type="entry name" value="TolB, C-terminal domain"/>
    <property type="match status" value="1"/>
</dbReference>
<dbReference type="PANTHER" id="PTHR10426:SF79">
    <property type="entry name" value="PROTEIN STRICTOSIDINE SYNTHASE-LIKE 2"/>
    <property type="match status" value="1"/>
</dbReference>
<dbReference type="RefSeq" id="XP_008443270.2">
    <property type="nucleotide sequence ID" value="XM_008445048.3"/>
</dbReference>
<dbReference type="AlphaFoldDB" id="A0A1S3B8C5"/>
<dbReference type="Gramene" id="MELO3C009768.2.1">
    <property type="protein sequence ID" value="MELO3C009768.2.1"/>
    <property type="gene ID" value="MELO3C009768.2"/>
</dbReference>
<organism evidence="7 8">
    <name type="scientific">Cucumis melo</name>
    <name type="common">Muskmelon</name>
    <dbReference type="NCBI Taxonomy" id="3656"/>
    <lineage>
        <taxon>Eukaryota</taxon>
        <taxon>Viridiplantae</taxon>
        <taxon>Streptophyta</taxon>
        <taxon>Embryophyta</taxon>
        <taxon>Tracheophyta</taxon>
        <taxon>Spermatophyta</taxon>
        <taxon>Magnoliopsida</taxon>
        <taxon>eudicotyledons</taxon>
        <taxon>Gunneridae</taxon>
        <taxon>Pentapetalae</taxon>
        <taxon>rosids</taxon>
        <taxon>fabids</taxon>
        <taxon>Cucurbitales</taxon>
        <taxon>Cucurbitaceae</taxon>
        <taxon>Benincaseae</taxon>
        <taxon>Cucumis</taxon>
    </lineage>
</organism>
<dbReference type="Pfam" id="PF03088">
    <property type="entry name" value="Str_synth"/>
    <property type="match status" value="1"/>
</dbReference>
<evidence type="ECO:0000256" key="4">
    <source>
        <dbReference type="ARBA" id="ARBA00023180"/>
    </source>
</evidence>
<dbReference type="GeneID" id="103486893"/>